<dbReference type="EMBL" id="CP000046">
    <property type="protein sequence ID" value="AAW37536.1"/>
    <property type="molecule type" value="Genomic_DNA"/>
</dbReference>
<proteinExistence type="predicted"/>
<dbReference type="Proteomes" id="UP000000530">
    <property type="component" value="Chromosome"/>
</dbReference>
<organism evidence="1 2">
    <name type="scientific">Staphylococcus aureus (strain COL)</name>
    <dbReference type="NCBI Taxonomy" id="93062"/>
    <lineage>
        <taxon>Bacteria</taxon>
        <taxon>Bacillati</taxon>
        <taxon>Bacillota</taxon>
        <taxon>Bacilli</taxon>
        <taxon>Bacillales</taxon>
        <taxon>Staphylococcaceae</taxon>
        <taxon>Staphylococcus</taxon>
    </lineage>
</organism>
<accession>A0A0H2WYL7</accession>
<reference evidence="1 2" key="1">
    <citation type="journal article" date="2005" name="J. Bacteriol.">
        <title>Insights on evolution of virulence and resistance from the complete genome analysis of an early methicillin-resistant Staphylococcus aureus strain and a biofilm-producing methicillin-resistant Staphylococcus epidermidis strain.</title>
        <authorList>
            <person name="Gill S.R."/>
            <person name="Fouts D.E."/>
            <person name="Archer G.L."/>
            <person name="Mongodin E.F."/>
            <person name="Deboy R.T."/>
            <person name="Ravel J."/>
            <person name="Paulsen I.T."/>
            <person name="Kolonay J.F."/>
            <person name="Brinkac L."/>
            <person name="Beanan M."/>
            <person name="Dodson R.J."/>
            <person name="Daugherty S.C."/>
            <person name="Madupu R."/>
            <person name="Angiuoli S.V."/>
            <person name="Durkin A.S."/>
            <person name="Haft D.H."/>
            <person name="Vamathevan J."/>
            <person name="Khouri H."/>
            <person name="Utterback T."/>
            <person name="Lee C."/>
            <person name="Dimitrov G."/>
            <person name="Jiang L."/>
            <person name="Qin H."/>
            <person name="Weidman J."/>
            <person name="Tran K."/>
            <person name="Kang K."/>
            <person name="Hance I.R."/>
            <person name="Nelson K.E."/>
            <person name="Fraser C.M."/>
        </authorList>
    </citation>
    <scope>NUCLEOTIDE SEQUENCE [LARGE SCALE GENOMIC DNA]</scope>
    <source>
        <strain evidence="1 2">COL</strain>
    </source>
</reference>
<dbReference type="KEGG" id="sac:SACOL0329"/>
<name>A0A0H2WYL7_STAAC</name>
<sequence length="66" mass="8026">MMQAQNKKVIYYYYDEEGNRRPIDIQINDGYELMVRSYFINNTIEEIPYLNNNLYALVDGYEFKLD</sequence>
<gene>
    <name evidence="1" type="ordered locus">SACOL0329</name>
</gene>
<evidence type="ECO:0000313" key="2">
    <source>
        <dbReference type="Proteomes" id="UP000000530"/>
    </source>
</evidence>
<dbReference type="HOGENOM" id="CLU_200439_0_0_9"/>
<protein>
    <submittedName>
        <fullName evidence="1">Uncharacterized protein</fullName>
    </submittedName>
</protein>
<dbReference type="AlphaFoldDB" id="A0A0H2WYL7"/>
<evidence type="ECO:0000313" key="1">
    <source>
        <dbReference type="EMBL" id="AAW37536.1"/>
    </source>
</evidence>